<feature type="transmembrane region" description="Helical" evidence="1">
    <location>
        <begin position="182"/>
        <end position="203"/>
    </location>
</feature>
<dbReference type="GO" id="GO:0016747">
    <property type="term" value="F:acyltransferase activity, transferring groups other than amino-acyl groups"/>
    <property type="evidence" value="ECO:0007669"/>
    <property type="project" value="InterPro"/>
</dbReference>
<keyword evidence="1" id="KW-0472">Membrane</keyword>
<keyword evidence="1" id="KW-1133">Transmembrane helix</keyword>
<feature type="transmembrane region" description="Helical" evidence="1">
    <location>
        <begin position="249"/>
        <end position="266"/>
    </location>
</feature>
<gene>
    <name evidence="3" type="ORF">C0Z18_12675</name>
</gene>
<dbReference type="AlphaFoldDB" id="A0A2N7VRR1"/>
<feature type="transmembrane region" description="Helical" evidence="1">
    <location>
        <begin position="43"/>
        <end position="63"/>
    </location>
</feature>
<dbReference type="InterPro" id="IPR002656">
    <property type="entry name" value="Acyl_transf_3_dom"/>
</dbReference>
<dbReference type="RefSeq" id="WP_102645897.1">
    <property type="nucleotide sequence ID" value="NZ_PNYA01000010.1"/>
</dbReference>
<accession>A0A2N7VRR1</accession>
<feature type="transmembrane region" description="Helical" evidence="1">
    <location>
        <begin position="152"/>
        <end position="170"/>
    </location>
</feature>
<name>A0A2N7VRR1_9BURK</name>
<dbReference type="OrthoDB" id="8772324at2"/>
<dbReference type="Proteomes" id="UP000235616">
    <property type="component" value="Unassembled WGS sequence"/>
</dbReference>
<evidence type="ECO:0000313" key="3">
    <source>
        <dbReference type="EMBL" id="PMS19823.1"/>
    </source>
</evidence>
<dbReference type="GO" id="GO:0016020">
    <property type="term" value="C:membrane"/>
    <property type="evidence" value="ECO:0007669"/>
    <property type="project" value="TreeGrafter"/>
</dbReference>
<feature type="transmembrane region" description="Helical" evidence="1">
    <location>
        <begin position="364"/>
        <end position="384"/>
    </location>
</feature>
<feature type="domain" description="Acyltransferase 3" evidence="2">
    <location>
        <begin position="6"/>
        <end position="378"/>
    </location>
</feature>
<feature type="transmembrane region" description="Helical" evidence="1">
    <location>
        <begin position="306"/>
        <end position="328"/>
    </location>
</feature>
<comment type="caution">
    <text evidence="3">The sequence shown here is derived from an EMBL/GenBank/DDBJ whole genome shotgun (WGS) entry which is preliminary data.</text>
</comment>
<feature type="transmembrane region" description="Helical" evidence="1">
    <location>
        <begin position="223"/>
        <end position="242"/>
    </location>
</feature>
<proteinExistence type="predicted"/>
<feature type="transmembrane region" description="Helical" evidence="1">
    <location>
        <begin position="272"/>
        <end position="294"/>
    </location>
</feature>
<keyword evidence="3" id="KW-0808">Transferase</keyword>
<dbReference type="PANTHER" id="PTHR23028">
    <property type="entry name" value="ACETYLTRANSFERASE"/>
    <property type="match status" value="1"/>
</dbReference>
<evidence type="ECO:0000313" key="4">
    <source>
        <dbReference type="Proteomes" id="UP000235616"/>
    </source>
</evidence>
<evidence type="ECO:0000259" key="2">
    <source>
        <dbReference type="Pfam" id="PF01757"/>
    </source>
</evidence>
<dbReference type="InterPro" id="IPR050879">
    <property type="entry name" value="Acyltransferase_3"/>
</dbReference>
<dbReference type="PANTHER" id="PTHR23028:SF53">
    <property type="entry name" value="ACYL_TRANSF_3 DOMAIN-CONTAINING PROTEIN"/>
    <property type="match status" value="1"/>
</dbReference>
<keyword evidence="3" id="KW-0012">Acyltransferase</keyword>
<evidence type="ECO:0000256" key="1">
    <source>
        <dbReference type="SAM" id="Phobius"/>
    </source>
</evidence>
<dbReference type="EMBL" id="PNYA01000010">
    <property type="protein sequence ID" value="PMS19823.1"/>
    <property type="molecule type" value="Genomic_DNA"/>
</dbReference>
<feature type="transmembrane region" description="Helical" evidence="1">
    <location>
        <begin position="84"/>
        <end position="103"/>
    </location>
</feature>
<dbReference type="GO" id="GO:0009103">
    <property type="term" value="P:lipopolysaccharide biosynthetic process"/>
    <property type="evidence" value="ECO:0007669"/>
    <property type="project" value="TreeGrafter"/>
</dbReference>
<dbReference type="Pfam" id="PF01757">
    <property type="entry name" value="Acyl_transf_3"/>
    <property type="match status" value="1"/>
</dbReference>
<protein>
    <submittedName>
        <fullName evidence="3">Acyltransferase</fullName>
    </submittedName>
</protein>
<organism evidence="3 4">
    <name type="scientific">Trinickia dabaoshanensis</name>
    <dbReference type="NCBI Taxonomy" id="564714"/>
    <lineage>
        <taxon>Bacteria</taxon>
        <taxon>Pseudomonadati</taxon>
        <taxon>Pseudomonadota</taxon>
        <taxon>Betaproteobacteria</taxon>
        <taxon>Burkholderiales</taxon>
        <taxon>Burkholderiaceae</taxon>
        <taxon>Trinickia</taxon>
    </lineage>
</organism>
<sequence>MRKTIVGLDAMRFVLAVYLMVFHTIHAYPQANDLPLIWLTDLGGFATSSFFILSGFILTHVYIERGGALRGGTRDFLVKRLSEIYPIHLIGLFLFTLVLLISTRSFDLFFLPSLGRGAQSAVQLSTTPGVFNWLLNILMLQVWDPRYSSINAPSWSLGCLLFFYLCFPILAPRLANMRRRAIALIAIWLLYLVPPLTVVLMGAYTPVAVGTIEHNPILRIPEFLGGILLYSLYASGHLKWMLGGRWRKPVAAAFVVLSFLLASRLIATGPLYLLYVLHNGALMPAELALVVLCADAHIPRWAHRTVSRLGNAALSIFGIHGALFAVAIKGLKLTDVNEPILRCAAHFSACAASAKAFEPSMASYPLYLIFTVIAAVLFQERCFVPIRTAIRRSLLRQDRRLVDRPGFAKV</sequence>
<keyword evidence="1" id="KW-0812">Transmembrane</keyword>
<keyword evidence="4" id="KW-1185">Reference proteome</keyword>
<reference evidence="3 4" key="1">
    <citation type="submission" date="2018-01" db="EMBL/GenBank/DDBJ databases">
        <title>Whole genome analyses suggest that Burkholderia sensu lato contains two further novel genera in the rhizoxinica-symbiotica group Mycetohabitans gen. nov., and Trinickia gen. nov.: implications for the evolution of diazotrophy and nodulation in the Burkholderiaceae.</title>
        <authorList>
            <person name="Estrada-de los Santos P."/>
            <person name="Palmer M."/>
            <person name="Chavez-Ramirez B."/>
            <person name="Beukes C."/>
            <person name="Steenkamp E.T."/>
            <person name="Hirsch A.M."/>
            <person name="Manyaka P."/>
            <person name="Maluk M."/>
            <person name="Lafos M."/>
            <person name="Crook M."/>
            <person name="Gross E."/>
            <person name="Simon M.F."/>
            <person name="Bueno dos Reis Junior F."/>
            <person name="Poole P.S."/>
            <person name="Venter S.N."/>
            <person name="James E.K."/>
        </authorList>
    </citation>
    <scope>NUCLEOTIDE SEQUENCE [LARGE SCALE GENOMIC DNA]</scope>
    <source>
        <strain evidence="3 4">GIMN1.004</strain>
    </source>
</reference>